<evidence type="ECO:0000256" key="3">
    <source>
        <dbReference type="ARBA" id="ARBA00012356"/>
    </source>
</evidence>
<evidence type="ECO:0000313" key="15">
    <source>
        <dbReference type="EMBL" id="ADD93463.1"/>
    </source>
</evidence>
<reference evidence="15" key="1">
    <citation type="journal article" date="2010" name="ISME J.">
        <title>Metagenome of the Mediterranean deep chlorophyll maximum studied by direct and fosmid library 454 pyrosequencing.</title>
        <authorList>
            <person name="Ghai R."/>
            <person name="Martin-Cuadrado A.B."/>
            <person name="Molto A.G."/>
            <person name="Heredia I.G."/>
            <person name="Cabrera R."/>
            <person name="Martin J."/>
            <person name="Verdu M."/>
            <person name="Deschamps P."/>
            <person name="Moreira D."/>
            <person name="Lopez-Garcia P."/>
            <person name="Mira A."/>
            <person name="Rodriguez-Valera F."/>
        </authorList>
    </citation>
    <scope>NUCLEOTIDE SEQUENCE</scope>
</reference>
<feature type="active site" description="For beta-ketoacyl synthase activity" evidence="12">
    <location>
        <position position="184"/>
    </location>
</feature>
<accession>D6PCL2</accession>
<dbReference type="PROSITE" id="PS52004">
    <property type="entry name" value="KS3_2"/>
    <property type="match status" value="1"/>
</dbReference>
<dbReference type="NCBIfam" id="TIGR03150">
    <property type="entry name" value="fabF"/>
    <property type="match status" value="1"/>
</dbReference>
<dbReference type="InterPro" id="IPR018201">
    <property type="entry name" value="Ketoacyl_synth_AS"/>
</dbReference>
<keyword evidence="9 11" id="KW-0275">Fatty acid biosynthesis</keyword>
<dbReference type="Gene3D" id="3.40.47.10">
    <property type="match status" value="1"/>
</dbReference>
<dbReference type="UniPathway" id="UPA00094"/>
<keyword evidence="10 11" id="KW-0012">Acyltransferase</keyword>
<dbReference type="FunFam" id="3.40.47.10:FF:000009">
    <property type="entry name" value="3-oxoacyl-[acyl-carrier-protein] synthase 2"/>
    <property type="match status" value="1"/>
</dbReference>
<dbReference type="InterPro" id="IPR016039">
    <property type="entry name" value="Thiolase-like"/>
</dbReference>
<dbReference type="GO" id="GO:0004315">
    <property type="term" value="F:3-oxoacyl-[acyl-carrier-protein] synthase activity"/>
    <property type="evidence" value="ECO:0007669"/>
    <property type="project" value="UniProtKB-UniRule"/>
</dbReference>
<organism evidence="15">
    <name type="scientific">uncultured marine bacterium MedDCM-OCT-S04-C123</name>
    <dbReference type="NCBI Taxonomy" id="743051"/>
    <lineage>
        <taxon>Bacteria</taxon>
        <taxon>environmental samples</taxon>
    </lineage>
</organism>
<dbReference type="PIRSF" id="PIRSF000447">
    <property type="entry name" value="KAS_II"/>
    <property type="match status" value="1"/>
</dbReference>
<dbReference type="PANTHER" id="PTHR11712">
    <property type="entry name" value="POLYKETIDE SYNTHASE-RELATED"/>
    <property type="match status" value="1"/>
</dbReference>
<dbReference type="EC" id="2.3.1.179" evidence="3 11"/>
<dbReference type="InterPro" id="IPR017568">
    <property type="entry name" value="3-oxoacyl-ACP_synth-2"/>
</dbReference>
<evidence type="ECO:0000256" key="11">
    <source>
        <dbReference type="PIRNR" id="PIRNR000447"/>
    </source>
</evidence>
<evidence type="ECO:0000256" key="1">
    <source>
        <dbReference type="ARBA" id="ARBA00005194"/>
    </source>
</evidence>
<dbReference type="PANTHER" id="PTHR11712:SF336">
    <property type="entry name" value="3-OXOACYL-[ACYL-CARRIER-PROTEIN] SYNTHASE, MITOCHONDRIAL"/>
    <property type="match status" value="1"/>
</dbReference>
<comment type="function">
    <text evidence="11">Involved in the type II fatty acid elongation cycle. Catalyzes the elongation of a wide range of acyl-ACP by the addition of two carbons from malonyl-ACP to an acyl acceptor. Can efficiently catalyze the conversion of palmitoleoyl-ACP (cis-hexadec-9-enoyl-ACP) to cis-vaccenoyl-ACP (cis-octadec-11-enoyl-ACP), an essential step in the thermal regulation of fatty acid composition.</text>
</comment>
<evidence type="ECO:0000256" key="2">
    <source>
        <dbReference type="ARBA" id="ARBA00008467"/>
    </source>
</evidence>
<dbReference type="InterPro" id="IPR014031">
    <property type="entry name" value="Ketoacyl_synth_C"/>
</dbReference>
<proteinExistence type="inferred from homology"/>
<evidence type="ECO:0000256" key="5">
    <source>
        <dbReference type="ARBA" id="ARBA00022516"/>
    </source>
</evidence>
<keyword evidence="8" id="KW-0443">Lipid metabolism</keyword>
<dbReference type="InterPro" id="IPR020841">
    <property type="entry name" value="PKS_Beta-ketoAc_synthase_dom"/>
</dbReference>
<dbReference type="GO" id="GO:0005829">
    <property type="term" value="C:cytosol"/>
    <property type="evidence" value="ECO:0007669"/>
    <property type="project" value="TreeGrafter"/>
</dbReference>
<feature type="domain" description="Ketosynthase family 3 (KS3)" evidence="14">
    <location>
        <begin position="22"/>
        <end position="431"/>
    </location>
</feature>
<evidence type="ECO:0000256" key="10">
    <source>
        <dbReference type="ARBA" id="ARBA00023315"/>
    </source>
</evidence>
<dbReference type="SUPFAM" id="SSF53901">
    <property type="entry name" value="Thiolase-like"/>
    <property type="match status" value="2"/>
</dbReference>
<comment type="catalytic activity">
    <reaction evidence="11">
        <text>a fatty acyl-[ACP] + malonyl-[ACP] + H(+) = a 3-oxoacyl-[ACP] + holo-[ACP] + CO2</text>
        <dbReference type="Rhea" id="RHEA:22836"/>
        <dbReference type="Rhea" id="RHEA-COMP:9623"/>
        <dbReference type="Rhea" id="RHEA-COMP:9685"/>
        <dbReference type="Rhea" id="RHEA-COMP:9916"/>
        <dbReference type="Rhea" id="RHEA-COMP:14125"/>
        <dbReference type="ChEBI" id="CHEBI:15378"/>
        <dbReference type="ChEBI" id="CHEBI:16526"/>
        <dbReference type="ChEBI" id="CHEBI:64479"/>
        <dbReference type="ChEBI" id="CHEBI:78449"/>
        <dbReference type="ChEBI" id="CHEBI:78776"/>
        <dbReference type="ChEBI" id="CHEBI:138651"/>
    </reaction>
</comment>
<dbReference type="NCBIfam" id="NF004970">
    <property type="entry name" value="PRK06333.1"/>
    <property type="match status" value="1"/>
</dbReference>
<dbReference type="NCBIfam" id="NF005589">
    <property type="entry name" value="PRK07314.1"/>
    <property type="match status" value="1"/>
</dbReference>
<evidence type="ECO:0000256" key="9">
    <source>
        <dbReference type="ARBA" id="ARBA00023160"/>
    </source>
</evidence>
<evidence type="ECO:0000256" key="13">
    <source>
        <dbReference type="RuleBase" id="RU003694"/>
    </source>
</evidence>
<name>D6PCL2_9BACT</name>
<comment type="catalytic activity">
    <reaction evidence="11">
        <text>(9Z)-hexadecenoyl-[ACP] + malonyl-[ACP] + H(+) = 3-oxo-(11Z)-octadecenoyl-[ACP] + holo-[ACP] + CO2</text>
        <dbReference type="Rhea" id="RHEA:55040"/>
        <dbReference type="Rhea" id="RHEA-COMP:9623"/>
        <dbReference type="Rhea" id="RHEA-COMP:9685"/>
        <dbReference type="Rhea" id="RHEA-COMP:10800"/>
        <dbReference type="Rhea" id="RHEA-COMP:14074"/>
        <dbReference type="ChEBI" id="CHEBI:15378"/>
        <dbReference type="ChEBI" id="CHEBI:16526"/>
        <dbReference type="ChEBI" id="CHEBI:64479"/>
        <dbReference type="ChEBI" id="CHEBI:78449"/>
        <dbReference type="ChEBI" id="CHEBI:83989"/>
        <dbReference type="ChEBI" id="CHEBI:138538"/>
        <dbReference type="EC" id="2.3.1.179"/>
    </reaction>
</comment>
<evidence type="ECO:0000256" key="12">
    <source>
        <dbReference type="PIRSR" id="PIRSR000447-1"/>
    </source>
</evidence>
<keyword evidence="7" id="KW-0276">Fatty acid metabolism</keyword>
<dbReference type="SMART" id="SM00825">
    <property type="entry name" value="PKS_KS"/>
    <property type="match status" value="1"/>
</dbReference>
<dbReference type="PROSITE" id="PS00606">
    <property type="entry name" value="KS3_1"/>
    <property type="match status" value="1"/>
</dbReference>
<comment type="pathway">
    <text evidence="1 11">Lipid metabolism; fatty acid biosynthesis.</text>
</comment>
<evidence type="ECO:0000256" key="8">
    <source>
        <dbReference type="ARBA" id="ARBA00023098"/>
    </source>
</evidence>
<dbReference type="Pfam" id="PF02801">
    <property type="entry name" value="Ketoacyl-synt_C"/>
    <property type="match status" value="1"/>
</dbReference>
<evidence type="ECO:0000256" key="4">
    <source>
        <dbReference type="ARBA" id="ARBA00014657"/>
    </source>
</evidence>
<sequence>MDAVVSFMATTANFYMSDSYSHRRVVITGMGVVSPLGNAPETLWNNLLEGQCGIDTIKAFDVSDYACQIAGEVRDLDPVEAFPSPKEIRRTDRYAQFGIYAGYQALKHSGLDLEKTNLDEVGAFIGSGIGGLSTLEKQHTILTAKGPSRVSPFLIPMQILNMASGLFSMYYNLRGPNVATCSACATATHALGEAWRTLKMGDAKVMFAGGAEAAVTPVGIGGFSAMKAMSTRNDEPKRASRPFDAERNGFVMGEGAAVLVLEELEHARARGAEIYAELAGYGNTADAYHMTSPSPDGEGAGRCMKMALRSAGLTADSISYINAHGTSTPQGDICETSAIKSVFGDHARKLSVSSTKGATGHMLGAAGAIEMAACTMALRDQKVPPTINYENPDPDCDLDYVPNQAREMEINAVMNNSFGFGGHNACVVAKKFG</sequence>
<keyword evidence="5 11" id="KW-0444">Lipid biosynthesis</keyword>
<evidence type="ECO:0000256" key="6">
    <source>
        <dbReference type="ARBA" id="ARBA00022679"/>
    </source>
</evidence>
<evidence type="ECO:0000256" key="7">
    <source>
        <dbReference type="ARBA" id="ARBA00022832"/>
    </source>
</evidence>
<dbReference type="InterPro" id="IPR014030">
    <property type="entry name" value="Ketoacyl_synth_N"/>
</dbReference>
<evidence type="ECO:0000259" key="14">
    <source>
        <dbReference type="PROSITE" id="PS52004"/>
    </source>
</evidence>
<dbReference type="EMBL" id="GU942984">
    <property type="protein sequence ID" value="ADD93463.1"/>
    <property type="molecule type" value="Genomic_DNA"/>
</dbReference>
<dbReference type="GO" id="GO:0006633">
    <property type="term" value="P:fatty acid biosynthetic process"/>
    <property type="evidence" value="ECO:0007669"/>
    <property type="project" value="UniProtKB-UniRule"/>
</dbReference>
<comment type="similarity">
    <text evidence="2 11 13">Belongs to the thiolase-like superfamily. Beta-ketoacyl-ACP synthases family.</text>
</comment>
<dbReference type="Pfam" id="PF00109">
    <property type="entry name" value="ketoacyl-synt"/>
    <property type="match status" value="1"/>
</dbReference>
<keyword evidence="6 11" id="KW-0808">Transferase</keyword>
<dbReference type="AlphaFoldDB" id="D6PCL2"/>
<dbReference type="CDD" id="cd00834">
    <property type="entry name" value="KAS_I_II"/>
    <property type="match status" value="1"/>
</dbReference>
<dbReference type="InterPro" id="IPR000794">
    <property type="entry name" value="Beta-ketoacyl_synthase"/>
</dbReference>
<protein>
    <recommendedName>
        <fullName evidence="4 11">3-oxoacyl-[acyl-carrier-protein] synthase 2</fullName>
        <ecNumber evidence="3 11">2.3.1.179</ecNumber>
    </recommendedName>
</protein>